<dbReference type="EMBL" id="AMQN01000067">
    <property type="status" value="NOT_ANNOTATED_CDS"/>
    <property type="molecule type" value="Genomic_DNA"/>
</dbReference>
<evidence type="ECO:0000313" key="4">
    <source>
        <dbReference type="Proteomes" id="UP000014760"/>
    </source>
</evidence>
<accession>N1PB28</accession>
<organism evidence="2">
    <name type="scientific">Capitella teleta</name>
    <name type="common">Polychaete worm</name>
    <dbReference type="NCBI Taxonomy" id="283909"/>
    <lineage>
        <taxon>Eukaryota</taxon>
        <taxon>Metazoa</taxon>
        <taxon>Spiralia</taxon>
        <taxon>Lophotrochozoa</taxon>
        <taxon>Annelida</taxon>
        <taxon>Polychaeta</taxon>
        <taxon>Sedentaria</taxon>
        <taxon>Scolecida</taxon>
        <taxon>Capitellidae</taxon>
        <taxon>Capitella</taxon>
    </lineage>
</organism>
<keyword evidence="4" id="KW-1185">Reference proteome</keyword>
<evidence type="ECO:0000313" key="3">
    <source>
        <dbReference type="EnsemblMetazoa" id="CapteP210422"/>
    </source>
</evidence>
<feature type="region of interest" description="Disordered" evidence="1">
    <location>
        <begin position="102"/>
        <end position="126"/>
    </location>
</feature>
<dbReference type="EMBL" id="KB291798">
    <property type="protein sequence ID" value="ELU18938.1"/>
    <property type="molecule type" value="Genomic_DNA"/>
</dbReference>
<dbReference type="HOGENOM" id="CLU_1327491_0_0_1"/>
<reference evidence="4" key="1">
    <citation type="submission" date="2012-12" db="EMBL/GenBank/DDBJ databases">
        <authorList>
            <person name="Hellsten U."/>
            <person name="Grimwood J."/>
            <person name="Chapman J.A."/>
            <person name="Shapiro H."/>
            <person name="Aerts A."/>
            <person name="Otillar R.P."/>
            <person name="Terry A.Y."/>
            <person name="Boore J.L."/>
            <person name="Simakov O."/>
            <person name="Marletaz F."/>
            <person name="Cho S.-J."/>
            <person name="Edsinger-Gonzales E."/>
            <person name="Havlak P."/>
            <person name="Kuo D.-H."/>
            <person name="Larsson T."/>
            <person name="Lv J."/>
            <person name="Arendt D."/>
            <person name="Savage R."/>
            <person name="Osoegawa K."/>
            <person name="de Jong P."/>
            <person name="Lindberg D.R."/>
            <person name="Seaver E.C."/>
            <person name="Weisblat D.A."/>
            <person name="Putnam N.H."/>
            <person name="Grigoriev I.V."/>
            <person name="Rokhsar D.S."/>
        </authorList>
    </citation>
    <scope>NUCLEOTIDE SEQUENCE</scope>
    <source>
        <strain evidence="4">I ESC-2004</strain>
    </source>
</reference>
<evidence type="ECO:0000313" key="2">
    <source>
        <dbReference type="EMBL" id="ELU18938.1"/>
    </source>
</evidence>
<reference evidence="2 4" key="2">
    <citation type="journal article" date="2013" name="Nature">
        <title>Insights into bilaterian evolution from three spiralian genomes.</title>
        <authorList>
            <person name="Simakov O."/>
            <person name="Marletaz F."/>
            <person name="Cho S.J."/>
            <person name="Edsinger-Gonzales E."/>
            <person name="Havlak P."/>
            <person name="Hellsten U."/>
            <person name="Kuo D.H."/>
            <person name="Larsson T."/>
            <person name="Lv J."/>
            <person name="Arendt D."/>
            <person name="Savage R."/>
            <person name="Osoegawa K."/>
            <person name="de Jong P."/>
            <person name="Grimwood J."/>
            <person name="Chapman J.A."/>
            <person name="Shapiro H."/>
            <person name="Aerts A."/>
            <person name="Otillar R.P."/>
            <person name="Terry A.Y."/>
            <person name="Boore J.L."/>
            <person name="Grigoriev I.V."/>
            <person name="Lindberg D.R."/>
            <person name="Seaver E.C."/>
            <person name="Weisblat D.A."/>
            <person name="Putnam N.H."/>
            <person name="Rokhsar D.S."/>
        </authorList>
    </citation>
    <scope>NUCLEOTIDE SEQUENCE</scope>
    <source>
        <strain evidence="2 4">I ESC-2004</strain>
    </source>
</reference>
<dbReference type="AlphaFoldDB" id="N1PB28"/>
<dbReference type="EnsemblMetazoa" id="CapteT210422">
    <property type="protein sequence ID" value="CapteP210422"/>
    <property type="gene ID" value="CapteG210422"/>
</dbReference>
<dbReference type="Proteomes" id="UP000014760">
    <property type="component" value="Unassembled WGS sequence"/>
</dbReference>
<sequence length="207" mass="23574">MSLERDHLWARSNQGLPPRSPLLGRTKGLNRSTSGEKRYYPITTLRQQSDCPISPVLLRRALQPEFLSPRMARKKAWYESSCNRAPVQGPRAGLVTCHSLNLPPSGHRRSEAKSHSSDGVPQENLGNLTQSATLRNVHRSWPSSASRENTLKRKLFKTFNQVYVYRIDYYVCIETPQVINTTLDHEEEVEEGVMNATCIHFSRKKGD</sequence>
<protein>
    <submittedName>
        <fullName evidence="2 3">Uncharacterized protein</fullName>
    </submittedName>
</protein>
<reference evidence="3" key="3">
    <citation type="submission" date="2015-06" db="UniProtKB">
        <authorList>
            <consortium name="EnsemblMetazoa"/>
        </authorList>
    </citation>
    <scope>IDENTIFICATION</scope>
</reference>
<evidence type="ECO:0000256" key="1">
    <source>
        <dbReference type="SAM" id="MobiDB-lite"/>
    </source>
</evidence>
<gene>
    <name evidence="2" type="ORF">CAPTEDRAFT_210422</name>
</gene>
<feature type="region of interest" description="Disordered" evidence="1">
    <location>
        <begin position="1"/>
        <end position="35"/>
    </location>
</feature>
<name>N1PB28_CAPTE</name>
<proteinExistence type="predicted"/>